<keyword evidence="3" id="KW-0378">Hydrolase</keyword>
<keyword evidence="2 5" id="KW-0255">Endonuclease</keyword>
<dbReference type="CDD" id="cd22355">
    <property type="entry name" value="Sau3AI_C"/>
    <property type="match status" value="1"/>
</dbReference>
<dbReference type="Pfam" id="PF02976">
    <property type="entry name" value="MutH"/>
    <property type="match status" value="2"/>
</dbReference>
<dbReference type="InterPro" id="IPR011335">
    <property type="entry name" value="Restrct_endonuc-II-like"/>
</dbReference>
<dbReference type="EMBL" id="CP046313">
    <property type="protein sequence ID" value="QGS07754.1"/>
    <property type="molecule type" value="Genomic_DNA"/>
</dbReference>
<name>A0ABX6FGY5_9BACL</name>
<evidence type="ECO:0000256" key="2">
    <source>
        <dbReference type="ARBA" id="ARBA00022759"/>
    </source>
</evidence>
<dbReference type="GeneID" id="84802714"/>
<evidence type="ECO:0000313" key="6">
    <source>
        <dbReference type="Proteomes" id="UP000427636"/>
    </source>
</evidence>
<dbReference type="NCBIfam" id="NF040973">
    <property type="entry name" value="restrict_Sau3AI"/>
    <property type="match status" value="1"/>
</dbReference>
<dbReference type="Gene3D" id="3.40.600.10">
    <property type="entry name" value="DNA mismatch repair MutH/Restriction endonuclease, type II"/>
    <property type="match status" value="2"/>
</dbReference>
<dbReference type="GO" id="GO:0004519">
    <property type="term" value="F:endonuclease activity"/>
    <property type="evidence" value="ECO:0007669"/>
    <property type="project" value="UniProtKB-KW"/>
</dbReference>
<feature type="domain" description="DNA mismatch repair MutH/Type II restriction enzyme Sau3AI" evidence="4">
    <location>
        <begin position="79"/>
        <end position="183"/>
    </location>
</feature>
<sequence length="500" mass="58735">MENLPYDKNDPLDIEKYAKKLEGRKFSEVLEEYYHESIVKESKIVYSENNILKKKLEYFNNPRGKGSLGNLLEEFYFYYKPNSDSNPDFLEAGTELKVTPLEKKKNGEFKAGERLVITMIPNDKPVEPDFRKSHVIEKLRLILLILYLREKDVLRTEYKIEYVKLFSILAENCREDFLIIKEDYEYIINKIQKGLAHELSEGDTRYLGACTKGATAAKSEQKQYYNEIPAKRRAYSLKQSYMTYVINHYIIGNIDTYESFLQNSTLGEESFDSIVINKLNEYKGYFEEQLYTKFEVNSKSKQANSSLVSKILGVKTENVEEFKKANIEIKTIRISKNGMPRESMSFPKFKILDFIKEQFDTSELYDYFYEKRFLFVIFRENDTGDYELAGAKFWNMPLRDLESVGKSEWEKYQKQFLDGVEFEISKNKIKNNLLKSKETKIFHLRPHAQKAAYYINGVKYGNGTDGDMDELPNGDKMTKQCFWLNKEYILSEIADILEGE</sequence>
<keyword evidence="1" id="KW-0540">Nuclease</keyword>
<dbReference type="InterPro" id="IPR037057">
    <property type="entry name" value="DNA_rep_MutH/T2_RE_sf"/>
</dbReference>
<evidence type="ECO:0000313" key="5">
    <source>
        <dbReference type="EMBL" id="QGS07754.1"/>
    </source>
</evidence>
<evidence type="ECO:0000259" key="4">
    <source>
        <dbReference type="SMART" id="SM00927"/>
    </source>
</evidence>
<protein>
    <submittedName>
        <fullName evidence="5">Restriction endonuclease</fullName>
    </submittedName>
</protein>
<dbReference type="InterPro" id="IPR011337">
    <property type="entry name" value="DNA_rep_MutH/RE_typeII_Sau3AI"/>
</dbReference>
<dbReference type="RefSeq" id="WP_006363762.1">
    <property type="nucleotide sequence ID" value="NZ_CP046313.1"/>
</dbReference>
<dbReference type="SUPFAM" id="SSF52980">
    <property type="entry name" value="Restriction endonuclease-like"/>
    <property type="match status" value="2"/>
</dbReference>
<dbReference type="CDD" id="cd22356">
    <property type="entry name" value="Sau3AI_N-like"/>
    <property type="match status" value="1"/>
</dbReference>
<evidence type="ECO:0000256" key="1">
    <source>
        <dbReference type="ARBA" id="ARBA00022722"/>
    </source>
</evidence>
<gene>
    <name evidence="5" type="ORF">FOC50_05580</name>
</gene>
<evidence type="ECO:0000256" key="3">
    <source>
        <dbReference type="ARBA" id="ARBA00022801"/>
    </source>
</evidence>
<reference evidence="5 6" key="1">
    <citation type="submission" date="2019-11" db="EMBL/GenBank/DDBJ databases">
        <title>FDA dAtabase for Regulatory Grade micrObial Sequences (FDA-ARGOS): Supporting development and validation of Infectious Disease Dx tests.</title>
        <authorList>
            <person name="Turner S."/>
            <person name="Byrd R."/>
            <person name="Tallon L."/>
            <person name="Sadzewicz L."/>
            <person name="Vavikolanu K."/>
            <person name="Mehta A."/>
            <person name="Aluvathingal J."/>
            <person name="Nadendla S."/>
            <person name="Myers T."/>
            <person name="Yan Y."/>
            <person name="Sichtig H."/>
        </authorList>
    </citation>
    <scope>NUCLEOTIDE SEQUENCE [LARGE SCALE GENOMIC DNA]</scope>
    <source>
        <strain evidence="5 6">FDAARGOS_742</strain>
    </source>
</reference>
<keyword evidence="6" id="KW-1185">Reference proteome</keyword>
<accession>A0ABX6FGY5</accession>
<dbReference type="SMART" id="SM00927">
    <property type="entry name" value="MutH"/>
    <property type="match status" value="1"/>
</dbReference>
<organism evidence="5 6">
    <name type="scientific">Gemella sanguinis</name>
    <dbReference type="NCBI Taxonomy" id="84135"/>
    <lineage>
        <taxon>Bacteria</taxon>
        <taxon>Bacillati</taxon>
        <taxon>Bacillota</taxon>
        <taxon>Bacilli</taxon>
        <taxon>Bacillales</taxon>
        <taxon>Gemellaceae</taxon>
        <taxon>Gemella</taxon>
    </lineage>
</organism>
<proteinExistence type="predicted"/>
<dbReference type="Proteomes" id="UP000427636">
    <property type="component" value="Chromosome"/>
</dbReference>